<keyword evidence="3" id="KW-0597">Phosphoprotein</keyword>
<evidence type="ECO:0000256" key="7">
    <source>
        <dbReference type="SAM" id="Coils"/>
    </source>
</evidence>
<evidence type="ECO:0000256" key="1">
    <source>
        <dbReference type="ARBA" id="ARBA00000085"/>
    </source>
</evidence>
<feature type="domain" description="PAS" evidence="9">
    <location>
        <begin position="3"/>
        <end position="63"/>
    </location>
</feature>
<evidence type="ECO:0000313" key="12">
    <source>
        <dbReference type="Proteomes" id="UP000181790"/>
    </source>
</evidence>
<keyword evidence="7" id="KW-0175">Coiled coil</keyword>
<dbReference type="SUPFAM" id="SSF47384">
    <property type="entry name" value="Homodimeric domain of signal transducing histidine kinase"/>
    <property type="match status" value="1"/>
</dbReference>
<dbReference type="CDD" id="cd00082">
    <property type="entry name" value="HisKA"/>
    <property type="match status" value="1"/>
</dbReference>
<keyword evidence="5 11" id="KW-0418">Kinase</keyword>
<dbReference type="EMBL" id="MORL01000014">
    <property type="protein sequence ID" value="OIN57259.1"/>
    <property type="molecule type" value="Genomic_DNA"/>
</dbReference>
<protein>
    <recommendedName>
        <fullName evidence="2">histidine kinase</fullName>
        <ecNumber evidence="2">2.7.13.3</ecNumber>
    </recommendedName>
</protein>
<accession>A0A1S2VEX5</accession>
<dbReference type="CDD" id="cd00075">
    <property type="entry name" value="HATPase"/>
    <property type="match status" value="1"/>
</dbReference>
<evidence type="ECO:0000259" key="8">
    <source>
        <dbReference type="PROSITE" id="PS50109"/>
    </source>
</evidence>
<comment type="caution">
    <text evidence="11">The sequence shown here is derived from an EMBL/GenBank/DDBJ whole genome shotgun (WGS) entry which is preliminary data.</text>
</comment>
<dbReference type="PRINTS" id="PR00344">
    <property type="entry name" value="BCTRLSENSOR"/>
</dbReference>
<proteinExistence type="predicted"/>
<feature type="domain" description="Histidine kinase" evidence="8">
    <location>
        <begin position="180"/>
        <end position="400"/>
    </location>
</feature>
<evidence type="ECO:0000256" key="3">
    <source>
        <dbReference type="ARBA" id="ARBA00022553"/>
    </source>
</evidence>
<dbReference type="PANTHER" id="PTHR43711:SF26">
    <property type="entry name" value="SENSOR HISTIDINE KINASE RCSC"/>
    <property type="match status" value="1"/>
</dbReference>
<evidence type="ECO:0000259" key="10">
    <source>
        <dbReference type="PROSITE" id="PS50113"/>
    </source>
</evidence>
<dbReference type="InterPro" id="IPR000014">
    <property type="entry name" value="PAS"/>
</dbReference>
<dbReference type="SMART" id="SM00091">
    <property type="entry name" value="PAS"/>
    <property type="match status" value="1"/>
</dbReference>
<dbReference type="Pfam" id="PF02518">
    <property type="entry name" value="HATPase_c"/>
    <property type="match status" value="1"/>
</dbReference>
<dbReference type="PANTHER" id="PTHR43711">
    <property type="entry name" value="TWO-COMPONENT HISTIDINE KINASE"/>
    <property type="match status" value="1"/>
</dbReference>
<feature type="coiled-coil region" evidence="7">
    <location>
        <begin position="121"/>
        <end position="170"/>
    </location>
</feature>
<dbReference type="EC" id="2.7.13.3" evidence="2"/>
<comment type="catalytic activity">
    <reaction evidence="1">
        <text>ATP + protein L-histidine = ADP + protein N-phospho-L-histidine.</text>
        <dbReference type="EC" id="2.7.13.3"/>
    </reaction>
</comment>
<keyword evidence="6" id="KW-0902">Two-component regulatory system</keyword>
<dbReference type="InterPro" id="IPR004358">
    <property type="entry name" value="Sig_transdc_His_kin-like_C"/>
</dbReference>
<dbReference type="PROSITE" id="PS50112">
    <property type="entry name" value="PAS"/>
    <property type="match status" value="1"/>
</dbReference>
<evidence type="ECO:0000313" key="11">
    <source>
        <dbReference type="EMBL" id="OIN57259.1"/>
    </source>
</evidence>
<evidence type="ECO:0000256" key="2">
    <source>
        <dbReference type="ARBA" id="ARBA00012438"/>
    </source>
</evidence>
<keyword evidence="12" id="KW-1185">Reference proteome</keyword>
<dbReference type="SUPFAM" id="SSF55874">
    <property type="entry name" value="ATPase domain of HSP90 chaperone/DNA topoisomerase II/histidine kinase"/>
    <property type="match status" value="1"/>
</dbReference>
<name>A0A1S2VEX5_9BACT</name>
<dbReference type="Pfam" id="PF00512">
    <property type="entry name" value="HisKA"/>
    <property type="match status" value="1"/>
</dbReference>
<gene>
    <name evidence="11" type="ORF">BLX24_20780</name>
</gene>
<dbReference type="PROSITE" id="PS50113">
    <property type="entry name" value="PAC"/>
    <property type="match status" value="1"/>
</dbReference>
<dbReference type="InterPro" id="IPR035965">
    <property type="entry name" value="PAS-like_dom_sf"/>
</dbReference>
<dbReference type="NCBIfam" id="TIGR00229">
    <property type="entry name" value="sensory_box"/>
    <property type="match status" value="1"/>
</dbReference>
<dbReference type="SUPFAM" id="SSF55785">
    <property type="entry name" value="PYP-like sensor domain (PAS domain)"/>
    <property type="match status" value="1"/>
</dbReference>
<dbReference type="InterPro" id="IPR036097">
    <property type="entry name" value="HisK_dim/P_sf"/>
</dbReference>
<dbReference type="FunFam" id="3.30.565.10:FF:000006">
    <property type="entry name" value="Sensor histidine kinase WalK"/>
    <property type="match status" value="1"/>
</dbReference>
<dbReference type="InterPro" id="IPR036890">
    <property type="entry name" value="HATPase_C_sf"/>
</dbReference>
<reference evidence="11 12" key="1">
    <citation type="submission" date="2016-10" db="EMBL/GenBank/DDBJ databases">
        <title>Arsenicibacter rosenii gen. nov., sp. nov., an efficient arsenic-methylating bacterium isolated from an arsenic-contaminated paddy soil.</title>
        <authorList>
            <person name="Huang K."/>
        </authorList>
    </citation>
    <scope>NUCLEOTIDE SEQUENCE [LARGE SCALE GENOMIC DNA]</scope>
    <source>
        <strain evidence="11 12">SM-1</strain>
    </source>
</reference>
<dbReference type="PROSITE" id="PS50109">
    <property type="entry name" value="HIS_KIN"/>
    <property type="match status" value="1"/>
</dbReference>
<evidence type="ECO:0000256" key="5">
    <source>
        <dbReference type="ARBA" id="ARBA00022777"/>
    </source>
</evidence>
<keyword evidence="4" id="KW-0808">Transferase</keyword>
<dbReference type="InterPro" id="IPR005467">
    <property type="entry name" value="His_kinase_dom"/>
</dbReference>
<dbReference type="Gene3D" id="3.30.450.20">
    <property type="entry name" value="PAS domain"/>
    <property type="match status" value="1"/>
</dbReference>
<dbReference type="Pfam" id="PF13426">
    <property type="entry name" value="PAS_9"/>
    <property type="match status" value="1"/>
</dbReference>
<dbReference type="InterPro" id="IPR003661">
    <property type="entry name" value="HisK_dim/P_dom"/>
</dbReference>
<dbReference type="GO" id="GO:0000155">
    <property type="term" value="F:phosphorelay sensor kinase activity"/>
    <property type="evidence" value="ECO:0007669"/>
    <property type="project" value="InterPro"/>
</dbReference>
<dbReference type="InterPro" id="IPR000700">
    <property type="entry name" value="PAS-assoc_C"/>
</dbReference>
<sequence>MDILNQAEAVFQFATEGMLITDNKGQIVKINPSAEQLFGYGPGELLGKEVEVLIPNTHQALHRNHRTEFFAHASPRRMGKGRDLFGQRKDGSAFPIEISLSPFQNSQGSFVIAFIIDITVRKQAEIHLREYNNRLEQEVEDRTLILKEAIQKLEHTKEELHHALQREMDLNRMKSNFISLASHEFRTPLATVLSSLSLVEKYADMQETVKRDKHISRIQSSVKHLNDILNDFLSVSKLEEGKVVCQPAWTSLSAVVQQVIPQMQEIAKQGQTFAVSYTIRPEVNTDQVYIDPALVRNILFNLLSNAIKYSPPQSAISLRAEISTSVLRIAIQDQGIGIPPEDQGHLFERFFRASNAGNIAGTGLGLHIVGSYVRLMNGGVSFNSQVNEGTEFIVEIPQPVAAPKPVAEPVD</sequence>
<dbReference type="SMART" id="SM00388">
    <property type="entry name" value="HisKA"/>
    <property type="match status" value="1"/>
</dbReference>
<dbReference type="InterPro" id="IPR050736">
    <property type="entry name" value="Sensor_HK_Regulatory"/>
</dbReference>
<dbReference type="AlphaFoldDB" id="A0A1S2VEX5"/>
<dbReference type="CDD" id="cd00130">
    <property type="entry name" value="PAS"/>
    <property type="match status" value="1"/>
</dbReference>
<dbReference type="Gene3D" id="3.30.565.10">
    <property type="entry name" value="Histidine kinase-like ATPase, C-terminal domain"/>
    <property type="match status" value="1"/>
</dbReference>
<organism evidence="11 12">
    <name type="scientific">Arsenicibacter rosenii</name>
    <dbReference type="NCBI Taxonomy" id="1750698"/>
    <lineage>
        <taxon>Bacteria</taxon>
        <taxon>Pseudomonadati</taxon>
        <taxon>Bacteroidota</taxon>
        <taxon>Cytophagia</taxon>
        <taxon>Cytophagales</taxon>
        <taxon>Spirosomataceae</taxon>
        <taxon>Arsenicibacter</taxon>
    </lineage>
</organism>
<evidence type="ECO:0000256" key="4">
    <source>
        <dbReference type="ARBA" id="ARBA00022679"/>
    </source>
</evidence>
<dbReference type="SMART" id="SM00387">
    <property type="entry name" value="HATPase_c"/>
    <property type="match status" value="1"/>
</dbReference>
<dbReference type="InterPro" id="IPR003594">
    <property type="entry name" value="HATPase_dom"/>
</dbReference>
<feature type="domain" description="PAC" evidence="10">
    <location>
        <begin position="80"/>
        <end position="130"/>
    </location>
</feature>
<evidence type="ECO:0000259" key="9">
    <source>
        <dbReference type="PROSITE" id="PS50112"/>
    </source>
</evidence>
<dbReference type="Gene3D" id="1.10.287.130">
    <property type="match status" value="1"/>
</dbReference>
<evidence type="ECO:0000256" key="6">
    <source>
        <dbReference type="ARBA" id="ARBA00023012"/>
    </source>
</evidence>
<dbReference type="Proteomes" id="UP000181790">
    <property type="component" value="Unassembled WGS sequence"/>
</dbReference>